<comment type="caution">
    <text evidence="2">The sequence shown here is derived from an EMBL/GenBank/DDBJ whole genome shotgun (WGS) entry which is preliminary data.</text>
</comment>
<organism evidence="2 3">
    <name type="scientific">Sphingomonas kaistensis</name>
    <dbReference type="NCBI Taxonomy" id="298708"/>
    <lineage>
        <taxon>Bacteria</taxon>
        <taxon>Pseudomonadati</taxon>
        <taxon>Pseudomonadota</taxon>
        <taxon>Alphaproteobacteria</taxon>
        <taxon>Sphingomonadales</taxon>
        <taxon>Sphingomonadaceae</taxon>
        <taxon>Sphingomonas</taxon>
    </lineage>
</organism>
<feature type="transmembrane region" description="Helical" evidence="1">
    <location>
        <begin position="47"/>
        <end position="68"/>
    </location>
</feature>
<accession>A0A7X5Y8K4</accession>
<keyword evidence="3" id="KW-1185">Reference proteome</keyword>
<dbReference type="AlphaFoldDB" id="A0A7X5Y8K4"/>
<dbReference type="RefSeq" id="WP_168069825.1">
    <property type="nucleotide sequence ID" value="NZ_JAATJC010000001.1"/>
</dbReference>
<protein>
    <submittedName>
        <fullName evidence="2">Uncharacterized protein</fullName>
    </submittedName>
</protein>
<keyword evidence="1" id="KW-1133">Transmembrane helix</keyword>
<keyword evidence="1" id="KW-0812">Transmembrane</keyword>
<sequence>MIAPVRNPHEPPAAWPLERTAKAEGDVVLTTPRPAPKLTTAARDRDLASMIGALIVASLLLTALYFGVR</sequence>
<keyword evidence="1" id="KW-0472">Membrane</keyword>
<proteinExistence type="predicted"/>
<evidence type="ECO:0000313" key="2">
    <source>
        <dbReference type="EMBL" id="NJC06542.1"/>
    </source>
</evidence>
<gene>
    <name evidence="2" type="ORF">GGQ97_002335</name>
</gene>
<evidence type="ECO:0000256" key="1">
    <source>
        <dbReference type="SAM" id="Phobius"/>
    </source>
</evidence>
<evidence type="ECO:0000313" key="3">
    <source>
        <dbReference type="Proteomes" id="UP000558192"/>
    </source>
</evidence>
<reference evidence="2 3" key="1">
    <citation type="submission" date="2020-03" db="EMBL/GenBank/DDBJ databases">
        <title>Genomic Encyclopedia of Type Strains, Phase IV (KMG-IV): sequencing the most valuable type-strain genomes for metagenomic binning, comparative biology and taxonomic classification.</title>
        <authorList>
            <person name="Goeker M."/>
        </authorList>
    </citation>
    <scope>NUCLEOTIDE SEQUENCE [LARGE SCALE GENOMIC DNA]</scope>
    <source>
        <strain evidence="2 3">DSM 16846</strain>
    </source>
</reference>
<name>A0A7X5Y8K4_9SPHN</name>
<dbReference type="EMBL" id="JAATJC010000001">
    <property type="protein sequence ID" value="NJC06542.1"/>
    <property type="molecule type" value="Genomic_DNA"/>
</dbReference>
<dbReference type="Proteomes" id="UP000558192">
    <property type="component" value="Unassembled WGS sequence"/>
</dbReference>